<keyword evidence="7" id="KW-1185">Reference proteome</keyword>
<evidence type="ECO:0000256" key="1">
    <source>
        <dbReference type="ARBA" id="ARBA00022536"/>
    </source>
</evidence>
<evidence type="ECO:0000256" key="3">
    <source>
        <dbReference type="SAM" id="MobiDB-lite"/>
    </source>
</evidence>
<proteinExistence type="predicted"/>
<dbReference type="Proteomes" id="UP001152320">
    <property type="component" value="Chromosome 3"/>
</dbReference>
<feature type="region of interest" description="Disordered" evidence="3">
    <location>
        <begin position="466"/>
        <end position="487"/>
    </location>
</feature>
<dbReference type="PROSITE" id="PS00022">
    <property type="entry name" value="EGF_1"/>
    <property type="match status" value="3"/>
</dbReference>
<dbReference type="InterPro" id="IPR000742">
    <property type="entry name" value="EGF"/>
</dbReference>
<evidence type="ECO:0000256" key="2">
    <source>
        <dbReference type="PROSITE-ProRule" id="PRU00076"/>
    </source>
</evidence>
<dbReference type="PRINTS" id="PR00011">
    <property type="entry name" value="EGFLAMININ"/>
</dbReference>
<dbReference type="GO" id="GO:0005044">
    <property type="term" value="F:scavenger receptor activity"/>
    <property type="evidence" value="ECO:0007669"/>
    <property type="project" value="InterPro"/>
</dbReference>
<keyword evidence="2" id="KW-1015">Disulfide bond</keyword>
<accession>A0A9Q1CID5</accession>
<name>A0A9Q1CID5_HOLLE</name>
<comment type="caution">
    <text evidence="6">The sequence shown here is derived from an EMBL/GenBank/DDBJ whole genome shotgun (WGS) entry which is preliminary data.</text>
</comment>
<sequence>MQGICSVEVKNLSKVQVKVMPAGHYLVFLFVGTCSLFASGLLETGQNVIKKTRLINVLDKYSTTWITKWNCEMDFPIETCQRIRERSIDIELVYILTEALVCSPGWSSNLPTDSGCLSRCQVDSYGENCAFRCRCLNGRNCDPVDGSCDCFEGFEGRDCNTRCSDGVFGLNCENRTQTCENRGVNHPVSGDCLCPNGYRGDRCEIQCSPFTDPLCGFDCELCNRLINTDYCDPIVPSCRCIPGWRGLYCTEPCAPGSSGLFCEDFCCSGNGFCDEEYDRCLCLDGFTGNKCQDKCEGGFFGRDCKERCTCPSCHHVTGTCHTCPHGYFRERCTERCPSDRWGQGCNSSCVCPAGLRCDVFFGHCSHDNRDGPSTMIWQTPKPTTISPGERNIAEILVILGLSLLGLLAVILFTCFLVCVCKFCRRRAADRRRTYTGPEPPITVMEEVNNLRQTCFNQTVENRLQEATPRRNINDTLPSIPHTRDQSLPSFSSDGYVFVTRR</sequence>
<dbReference type="PANTHER" id="PTHR24043">
    <property type="entry name" value="SCAVENGER RECEPTOR CLASS F"/>
    <property type="match status" value="1"/>
</dbReference>
<feature type="transmembrane region" description="Helical" evidence="4">
    <location>
        <begin position="395"/>
        <end position="422"/>
    </location>
</feature>
<comment type="caution">
    <text evidence="2">Lacks conserved residue(s) required for the propagation of feature annotation.</text>
</comment>
<organism evidence="6 7">
    <name type="scientific">Holothuria leucospilota</name>
    <name type="common">Black long sea cucumber</name>
    <name type="synonym">Mertensiothuria leucospilota</name>
    <dbReference type="NCBI Taxonomy" id="206669"/>
    <lineage>
        <taxon>Eukaryota</taxon>
        <taxon>Metazoa</taxon>
        <taxon>Echinodermata</taxon>
        <taxon>Eleutherozoa</taxon>
        <taxon>Echinozoa</taxon>
        <taxon>Holothuroidea</taxon>
        <taxon>Aspidochirotacea</taxon>
        <taxon>Aspidochirotida</taxon>
        <taxon>Holothuriidae</taxon>
        <taxon>Holothuria</taxon>
    </lineage>
</organism>
<dbReference type="AlphaFoldDB" id="A0A9Q1CID5"/>
<keyword evidence="4" id="KW-0472">Membrane</keyword>
<dbReference type="SMART" id="SM00181">
    <property type="entry name" value="EGF"/>
    <property type="match status" value="4"/>
</dbReference>
<evidence type="ECO:0000256" key="4">
    <source>
        <dbReference type="SAM" id="Phobius"/>
    </source>
</evidence>
<dbReference type="EMBL" id="JAIZAY010000003">
    <property type="protein sequence ID" value="KAJ8045475.1"/>
    <property type="molecule type" value="Genomic_DNA"/>
</dbReference>
<dbReference type="InterPro" id="IPR042635">
    <property type="entry name" value="MEGF10/SREC1/2-like"/>
</dbReference>
<reference evidence="6" key="1">
    <citation type="submission" date="2021-10" db="EMBL/GenBank/DDBJ databases">
        <title>Tropical sea cucumber genome reveals ecological adaptation and Cuvierian tubules defense mechanism.</title>
        <authorList>
            <person name="Chen T."/>
        </authorList>
    </citation>
    <scope>NUCLEOTIDE SEQUENCE</scope>
    <source>
        <strain evidence="6">Nanhai2018</strain>
        <tissue evidence="6">Muscle</tissue>
    </source>
</reference>
<keyword evidence="4" id="KW-1133">Transmembrane helix</keyword>
<evidence type="ECO:0000313" key="6">
    <source>
        <dbReference type="EMBL" id="KAJ8045475.1"/>
    </source>
</evidence>
<feature type="domain" description="EGF-like" evidence="5">
    <location>
        <begin position="168"/>
        <end position="204"/>
    </location>
</feature>
<dbReference type="PANTHER" id="PTHR24043:SF8">
    <property type="entry name" value="EGF-LIKE DOMAIN-CONTAINING PROTEIN"/>
    <property type="match status" value="1"/>
</dbReference>
<dbReference type="PROSITE" id="PS50026">
    <property type="entry name" value="EGF_3"/>
    <property type="match status" value="1"/>
</dbReference>
<gene>
    <name evidence="6" type="ORF">HOLleu_08493</name>
</gene>
<protein>
    <submittedName>
        <fullName evidence="6">Multiple epidermal growth factor-like domains protein 10</fullName>
    </submittedName>
</protein>
<feature type="transmembrane region" description="Helical" evidence="4">
    <location>
        <begin position="22"/>
        <end position="42"/>
    </location>
</feature>
<evidence type="ECO:0000259" key="5">
    <source>
        <dbReference type="PROSITE" id="PS50026"/>
    </source>
</evidence>
<evidence type="ECO:0000313" key="7">
    <source>
        <dbReference type="Proteomes" id="UP001152320"/>
    </source>
</evidence>
<keyword evidence="1 2" id="KW-0245">EGF-like domain</keyword>
<keyword evidence="4" id="KW-0812">Transmembrane</keyword>
<feature type="disulfide bond" evidence="2">
    <location>
        <begin position="194"/>
        <end position="203"/>
    </location>
</feature>
<dbReference type="Gene3D" id="2.170.300.10">
    <property type="entry name" value="Tie2 ligand-binding domain superfamily"/>
    <property type="match status" value="2"/>
</dbReference>
<dbReference type="OrthoDB" id="409374at2759"/>